<keyword evidence="2" id="KW-0813">Transport</keyword>
<comment type="caution">
    <text evidence="2">The sequence shown here is derived from an EMBL/GenBank/DDBJ whole genome shotgun (WGS) entry which is preliminary data.</text>
</comment>
<proteinExistence type="predicted"/>
<keyword evidence="3" id="KW-1185">Reference proteome</keyword>
<dbReference type="InterPro" id="IPR051541">
    <property type="entry name" value="PTS_SugarTrans_NitroReg"/>
</dbReference>
<name>A0ABT0MK48_9GAMM</name>
<dbReference type="EMBL" id="JAMBEP010000002">
    <property type="protein sequence ID" value="MCL1635251.1"/>
    <property type="molecule type" value="Genomic_DNA"/>
</dbReference>
<evidence type="ECO:0000313" key="3">
    <source>
        <dbReference type="Proteomes" id="UP001431217"/>
    </source>
</evidence>
<dbReference type="InterPro" id="IPR016152">
    <property type="entry name" value="PTrfase/Anion_transptr"/>
</dbReference>
<dbReference type="Proteomes" id="UP001431217">
    <property type="component" value="Unassembled WGS sequence"/>
</dbReference>
<evidence type="ECO:0000313" key="2">
    <source>
        <dbReference type="EMBL" id="MCL1635251.1"/>
    </source>
</evidence>
<feature type="domain" description="PTS EIIA type-2" evidence="1">
    <location>
        <begin position="5"/>
        <end position="148"/>
    </location>
</feature>
<dbReference type="Gene3D" id="3.40.930.10">
    <property type="entry name" value="Mannitol-specific EII, Chain A"/>
    <property type="match status" value="1"/>
</dbReference>
<sequence>MPLASLLTADRIAAAVPADDGGAVLETAARLLSGDDPAQAAAIADSLRQRERMGSTAIGHGIAIPHGRSSALAEPRGAFLRLRHAIDFGASDEQPVDLVFALIVPEHFTQEHLLLLSELAERFSDADYRDALRDAADAGALQRLLSEPPRTALRAGTGHA</sequence>
<protein>
    <submittedName>
        <fullName evidence="2">PTS sugar transporter subunit IIA</fullName>
    </submittedName>
</protein>
<dbReference type="CDD" id="cd00211">
    <property type="entry name" value="PTS_IIA_fru"/>
    <property type="match status" value="1"/>
</dbReference>
<dbReference type="PANTHER" id="PTHR47738">
    <property type="entry name" value="PTS SYSTEM FRUCTOSE-LIKE EIIA COMPONENT-RELATED"/>
    <property type="match status" value="1"/>
</dbReference>
<gene>
    <name evidence="2" type="ORF">M2650_11505</name>
</gene>
<reference evidence="2 3" key="1">
    <citation type="submission" date="2022-05" db="EMBL/GenBank/DDBJ databases">
        <title>Luteimonas sp. SX5, whole genome shotgun sequencing project.</title>
        <authorList>
            <person name="Zhao G."/>
            <person name="Shen L."/>
        </authorList>
    </citation>
    <scope>NUCLEOTIDE SEQUENCE [LARGE SCALE GENOMIC DNA]</scope>
    <source>
        <strain evidence="2 3">SX5</strain>
    </source>
</reference>
<dbReference type="InterPro" id="IPR002178">
    <property type="entry name" value="PTS_EIIA_type-2_dom"/>
</dbReference>
<dbReference type="PROSITE" id="PS00372">
    <property type="entry name" value="PTS_EIIA_TYPE_2_HIS"/>
    <property type="match status" value="1"/>
</dbReference>
<keyword evidence="2" id="KW-0762">Sugar transport</keyword>
<dbReference type="RefSeq" id="WP_249474651.1">
    <property type="nucleotide sequence ID" value="NZ_JAMBEP010000002.1"/>
</dbReference>
<dbReference type="PROSITE" id="PS51094">
    <property type="entry name" value="PTS_EIIA_TYPE_2"/>
    <property type="match status" value="1"/>
</dbReference>
<dbReference type="PANTHER" id="PTHR47738:SF1">
    <property type="entry name" value="NITROGEN REGULATORY PROTEIN"/>
    <property type="match status" value="1"/>
</dbReference>
<organism evidence="2 3">
    <name type="scientific">Luteimonas galliterrae</name>
    <dbReference type="NCBI Taxonomy" id="2940486"/>
    <lineage>
        <taxon>Bacteria</taxon>
        <taxon>Pseudomonadati</taxon>
        <taxon>Pseudomonadota</taxon>
        <taxon>Gammaproteobacteria</taxon>
        <taxon>Lysobacterales</taxon>
        <taxon>Lysobacteraceae</taxon>
        <taxon>Luteimonas</taxon>
    </lineage>
</organism>
<dbReference type="SUPFAM" id="SSF55804">
    <property type="entry name" value="Phoshotransferase/anion transport protein"/>
    <property type="match status" value="1"/>
</dbReference>
<evidence type="ECO:0000259" key="1">
    <source>
        <dbReference type="PROSITE" id="PS51094"/>
    </source>
</evidence>
<accession>A0ABT0MK48</accession>
<dbReference type="Pfam" id="PF00359">
    <property type="entry name" value="PTS_EIIA_2"/>
    <property type="match status" value="1"/>
</dbReference>